<feature type="signal peptide" evidence="1">
    <location>
        <begin position="1"/>
        <end position="37"/>
    </location>
</feature>
<sequence>MIVLRTKNKLVQRIATTAAALAFAGGTLLVAGGSANAAALPADARVPARAGAVAETGTVGGHHDGHRGHVWDCSTYERFYPWIWEQLKTFGLARP</sequence>
<protein>
    <submittedName>
        <fullName evidence="2">Uncharacterized protein</fullName>
    </submittedName>
</protein>
<gene>
    <name evidence="2" type="ORF">FB563_5883</name>
</gene>
<evidence type="ECO:0000313" key="2">
    <source>
        <dbReference type="EMBL" id="TQL00767.1"/>
    </source>
</evidence>
<comment type="caution">
    <text evidence="2">The sequence shown here is derived from an EMBL/GenBank/DDBJ whole genome shotgun (WGS) entry which is preliminary data.</text>
</comment>
<proteinExistence type="predicted"/>
<keyword evidence="1" id="KW-0732">Signal</keyword>
<reference evidence="2 3" key="1">
    <citation type="submission" date="2019-06" db="EMBL/GenBank/DDBJ databases">
        <title>Sequencing the genomes of 1000 actinobacteria strains.</title>
        <authorList>
            <person name="Klenk H.-P."/>
        </authorList>
    </citation>
    <scope>NUCLEOTIDE SEQUENCE [LARGE SCALE GENOMIC DNA]</scope>
    <source>
        <strain evidence="2 3">DSM 41929</strain>
    </source>
</reference>
<keyword evidence="3" id="KW-1185">Reference proteome</keyword>
<dbReference type="Proteomes" id="UP000318103">
    <property type="component" value="Unassembled WGS sequence"/>
</dbReference>
<dbReference type="AlphaFoldDB" id="A0A542UP37"/>
<feature type="chain" id="PRO_5022006727" evidence="1">
    <location>
        <begin position="38"/>
        <end position="95"/>
    </location>
</feature>
<accession>A0A542UP37</accession>
<dbReference type="EMBL" id="VFNX01000001">
    <property type="protein sequence ID" value="TQL00767.1"/>
    <property type="molecule type" value="Genomic_DNA"/>
</dbReference>
<name>A0A542UP37_9ACTN</name>
<evidence type="ECO:0000313" key="3">
    <source>
        <dbReference type="Proteomes" id="UP000318103"/>
    </source>
</evidence>
<organism evidence="2 3">
    <name type="scientific">Streptomyces puniciscabiei</name>
    <dbReference type="NCBI Taxonomy" id="164348"/>
    <lineage>
        <taxon>Bacteria</taxon>
        <taxon>Bacillati</taxon>
        <taxon>Actinomycetota</taxon>
        <taxon>Actinomycetes</taxon>
        <taxon>Kitasatosporales</taxon>
        <taxon>Streptomycetaceae</taxon>
        <taxon>Streptomyces</taxon>
    </lineage>
</organism>
<evidence type="ECO:0000256" key="1">
    <source>
        <dbReference type="SAM" id="SignalP"/>
    </source>
</evidence>